<dbReference type="PANTHER" id="PTHR34846">
    <property type="entry name" value="4-CARBOXYMUCONOLACTONE DECARBOXYLASE FAMILY PROTEIN (AFU_ORTHOLOGUE AFUA_6G11590)"/>
    <property type="match status" value="1"/>
</dbReference>
<sequence>MQLRNVLETARFRGDANLTQGGLSYAAQAKTKLRYSKIQRWRYVDLAMIDGALSKLHYLFFTQLLSMASWDNRIVTNEHLLPYVNSNTAPPDIKAALQTLPFERNIFKLLANSNVFFKPFMTLLSSSWSENRKILPSEWQTTVLRTAATLDAPYEWDVNEPVARVLGLTDEQFAALRNTKEPLPESLFTPRQRLIARIVEELSRQPRVSKDIMDEALKAFSHEEITEIFFLNGIYGFLARFMNSARIDFDEPIPGLLDILSKYNASAIEREKQAKK</sequence>
<organism evidence="1 2">
    <name type="scientific">Gibberella subglutinans</name>
    <name type="common">Fusarium subglutinans</name>
    <dbReference type="NCBI Taxonomy" id="42677"/>
    <lineage>
        <taxon>Eukaryota</taxon>
        <taxon>Fungi</taxon>
        <taxon>Dikarya</taxon>
        <taxon>Ascomycota</taxon>
        <taxon>Pezizomycotina</taxon>
        <taxon>Sordariomycetes</taxon>
        <taxon>Hypocreomycetidae</taxon>
        <taxon>Hypocreales</taxon>
        <taxon>Nectriaceae</taxon>
        <taxon>Fusarium</taxon>
        <taxon>Fusarium fujikuroi species complex</taxon>
    </lineage>
</organism>
<accession>A0A8H5QDD7</accession>
<dbReference type="RefSeq" id="XP_036542633.1">
    <property type="nucleotide sequence ID" value="XM_036679715.1"/>
</dbReference>
<gene>
    <name evidence="1" type="ORF">FSUBG_1990</name>
</gene>
<reference evidence="1 2" key="1">
    <citation type="submission" date="2020-05" db="EMBL/GenBank/DDBJ databases">
        <title>Identification and distribution of gene clusters putatively required for synthesis of sphingolipid metabolism inhibitors in phylogenetically diverse species of the filamentous fungus Fusarium.</title>
        <authorList>
            <person name="Kim H.-S."/>
            <person name="Busman M."/>
            <person name="Brown D.W."/>
            <person name="Divon H."/>
            <person name="Uhlig S."/>
            <person name="Proctor R.H."/>
        </authorList>
    </citation>
    <scope>NUCLEOTIDE SEQUENCE [LARGE SCALE GENOMIC DNA]</scope>
    <source>
        <strain evidence="1 2">NRRL 66333</strain>
    </source>
</reference>
<dbReference type="Gene3D" id="1.20.1290.10">
    <property type="entry name" value="AhpD-like"/>
    <property type="match status" value="1"/>
</dbReference>
<proteinExistence type="predicted"/>
<dbReference type="InterPro" id="IPR029032">
    <property type="entry name" value="AhpD-like"/>
</dbReference>
<keyword evidence="2" id="KW-1185">Reference proteome</keyword>
<evidence type="ECO:0000313" key="2">
    <source>
        <dbReference type="Proteomes" id="UP000547976"/>
    </source>
</evidence>
<comment type="caution">
    <text evidence="1">The sequence shown here is derived from an EMBL/GenBank/DDBJ whole genome shotgun (WGS) entry which is preliminary data.</text>
</comment>
<dbReference type="AlphaFoldDB" id="A0A8H5QDD7"/>
<dbReference type="GeneID" id="59314433"/>
<dbReference type="Proteomes" id="UP000547976">
    <property type="component" value="Unassembled WGS sequence"/>
</dbReference>
<dbReference type="OrthoDB" id="2567457at2759"/>
<evidence type="ECO:0000313" key="1">
    <source>
        <dbReference type="EMBL" id="KAF5611963.1"/>
    </source>
</evidence>
<dbReference type="SUPFAM" id="SSF69118">
    <property type="entry name" value="AhpD-like"/>
    <property type="match status" value="1"/>
</dbReference>
<protein>
    <submittedName>
        <fullName evidence="1">Uncharacterized protein</fullName>
    </submittedName>
</protein>
<dbReference type="EMBL" id="JAAOAV010000016">
    <property type="protein sequence ID" value="KAF5611963.1"/>
    <property type="molecule type" value="Genomic_DNA"/>
</dbReference>
<name>A0A8H5QDD7_GIBSU</name>
<dbReference type="PANTHER" id="PTHR34846:SF5">
    <property type="entry name" value="CARBOXYMUCONOLACTONE DECARBOXYLASE-LIKE DOMAIN-CONTAINING PROTEIN"/>
    <property type="match status" value="1"/>
</dbReference>